<reference evidence="4" key="1">
    <citation type="submission" date="2016-05" db="EMBL/GenBank/DDBJ databases">
        <authorList>
            <person name="Wang W."/>
            <person name="Zhu L."/>
        </authorList>
    </citation>
    <scope>NUCLEOTIDE SEQUENCE [LARGE SCALE GENOMIC DNA]</scope>
    <source>
        <strain evidence="4">W-2</strain>
    </source>
</reference>
<protein>
    <submittedName>
        <fullName evidence="3">4-hydroxybenzoyl-CoA thioesterase</fullName>
    </submittedName>
</protein>
<comment type="similarity">
    <text evidence="1">Belongs to the 4-hydroxybenzoyl-CoA thioesterase family.</text>
</comment>
<dbReference type="InterPro" id="IPR029069">
    <property type="entry name" value="HotDog_dom_sf"/>
</dbReference>
<dbReference type="GO" id="GO:0047617">
    <property type="term" value="F:fatty acyl-CoA hydrolase activity"/>
    <property type="evidence" value="ECO:0007669"/>
    <property type="project" value="TreeGrafter"/>
</dbReference>
<dbReference type="RefSeq" id="WP_064551662.1">
    <property type="nucleotide sequence ID" value="NZ_LXMA01000023.1"/>
</dbReference>
<comment type="caution">
    <text evidence="3">The sequence shown here is derived from an EMBL/GenBank/DDBJ whole genome shotgun (WGS) entry which is preliminary data.</text>
</comment>
<proteinExistence type="inferred from homology"/>
<dbReference type="InterPro" id="IPR006684">
    <property type="entry name" value="YbgC/YbaW"/>
</dbReference>
<dbReference type="Gene3D" id="3.10.129.10">
    <property type="entry name" value="Hotdog Thioesterase"/>
    <property type="match status" value="1"/>
</dbReference>
<sequence length="141" mass="16605">MEYPFQVNWGDTDAAGIVFYPNFYKWMDQATHHYFSKLGYSTWKLFHEDHTSIPIVEAKCQFQSPLFFEDEVCVKSAIVELRDKVFKIQHQFFKGEQMIAEGYEIRVWANFKNGKPKAEPIPDEIREKMKKAANDNMQVLG</sequence>
<dbReference type="Proteomes" id="UP000078290">
    <property type="component" value="Unassembled WGS sequence"/>
</dbReference>
<evidence type="ECO:0000313" key="4">
    <source>
        <dbReference type="Proteomes" id="UP000078290"/>
    </source>
</evidence>
<evidence type="ECO:0000313" key="3">
    <source>
        <dbReference type="EMBL" id="OAT72690.1"/>
    </source>
</evidence>
<evidence type="ECO:0000256" key="2">
    <source>
        <dbReference type="ARBA" id="ARBA00022801"/>
    </source>
</evidence>
<dbReference type="CDD" id="cd00586">
    <property type="entry name" value="4HBT"/>
    <property type="match status" value="1"/>
</dbReference>
<dbReference type="PANTHER" id="PTHR31793:SF27">
    <property type="entry name" value="NOVEL THIOESTERASE SUPERFAMILY DOMAIN AND SAPOSIN A-TYPE DOMAIN CONTAINING PROTEIN (0610012H03RIK)"/>
    <property type="match status" value="1"/>
</dbReference>
<gene>
    <name evidence="3" type="ORF">A7K69_07025</name>
</gene>
<dbReference type="Pfam" id="PF13279">
    <property type="entry name" value="4HBT_2"/>
    <property type="match status" value="1"/>
</dbReference>
<name>A0A1B7KRM9_PARTM</name>
<dbReference type="InterPro" id="IPR050563">
    <property type="entry name" value="4-hydroxybenzoyl-CoA_TE"/>
</dbReference>
<keyword evidence="2" id="KW-0378">Hydrolase</keyword>
<accession>A0A1B7KRM9</accession>
<dbReference type="AlphaFoldDB" id="A0A1B7KRM9"/>
<dbReference type="PANTHER" id="PTHR31793">
    <property type="entry name" value="4-HYDROXYBENZOYL-COA THIOESTERASE FAMILY MEMBER"/>
    <property type="match status" value="1"/>
</dbReference>
<organism evidence="3 4">
    <name type="scientific">Parageobacillus thermoglucosidasius</name>
    <name type="common">Geobacillus thermoglucosidasius</name>
    <dbReference type="NCBI Taxonomy" id="1426"/>
    <lineage>
        <taxon>Bacteria</taxon>
        <taxon>Bacillati</taxon>
        <taxon>Bacillota</taxon>
        <taxon>Bacilli</taxon>
        <taxon>Bacillales</taxon>
        <taxon>Anoxybacillaceae</taxon>
        <taxon>Parageobacillus</taxon>
    </lineage>
</organism>
<dbReference type="PIRSF" id="PIRSF003230">
    <property type="entry name" value="YbgC"/>
    <property type="match status" value="1"/>
</dbReference>
<dbReference type="EMBL" id="LXMA01000023">
    <property type="protein sequence ID" value="OAT72690.1"/>
    <property type="molecule type" value="Genomic_DNA"/>
</dbReference>
<dbReference type="SUPFAM" id="SSF54637">
    <property type="entry name" value="Thioesterase/thiol ester dehydrase-isomerase"/>
    <property type="match status" value="1"/>
</dbReference>
<evidence type="ECO:0000256" key="1">
    <source>
        <dbReference type="ARBA" id="ARBA00005953"/>
    </source>
</evidence>
<dbReference type="OrthoDB" id="9800856at2"/>